<dbReference type="EMBL" id="LAZR01026771">
    <property type="protein sequence ID" value="KKL67714.1"/>
    <property type="molecule type" value="Genomic_DNA"/>
</dbReference>
<dbReference type="AlphaFoldDB" id="A0A0F9E130"/>
<evidence type="ECO:0000259" key="1">
    <source>
        <dbReference type="Pfam" id="PF00149"/>
    </source>
</evidence>
<evidence type="ECO:0000313" key="2">
    <source>
        <dbReference type="EMBL" id="KKL67714.1"/>
    </source>
</evidence>
<dbReference type="GO" id="GO:0016787">
    <property type="term" value="F:hydrolase activity"/>
    <property type="evidence" value="ECO:0007669"/>
    <property type="project" value="InterPro"/>
</dbReference>
<proteinExistence type="predicted"/>
<accession>A0A0F9E130</accession>
<protein>
    <recommendedName>
        <fullName evidence="1">Calcineurin-like phosphoesterase domain-containing protein</fullName>
    </recommendedName>
</protein>
<dbReference type="Pfam" id="PF00149">
    <property type="entry name" value="Metallophos"/>
    <property type="match status" value="1"/>
</dbReference>
<name>A0A0F9E130_9ZZZZ</name>
<gene>
    <name evidence="2" type="ORF">LCGC14_2132230</name>
</gene>
<dbReference type="InterPro" id="IPR004843">
    <property type="entry name" value="Calcineurin-like_PHP"/>
</dbReference>
<reference evidence="2" key="1">
    <citation type="journal article" date="2015" name="Nature">
        <title>Complex archaea that bridge the gap between prokaryotes and eukaryotes.</title>
        <authorList>
            <person name="Spang A."/>
            <person name="Saw J.H."/>
            <person name="Jorgensen S.L."/>
            <person name="Zaremba-Niedzwiedzka K."/>
            <person name="Martijn J."/>
            <person name="Lind A.E."/>
            <person name="van Eijk R."/>
            <person name="Schleper C."/>
            <person name="Guy L."/>
            <person name="Ettema T.J."/>
        </authorList>
    </citation>
    <scope>NUCLEOTIDE SEQUENCE</scope>
</reference>
<sequence length="256" mass="29626">MPKYKRGIIIPDSHVPLHDEAAMNCVLKAIEITKPNVAIFLGDIGEWDSVSSWKYKRRKRPPVEYIIKDIEKDAEVVNNFLDKFDESFNKINLTNKHVLMGNHEIWLNNFVEEHPYLTKYLPENVMRLKERKYKWLPYGKFMSIGKLHFYHGGHHAGIYHARHHVVNLGVNVMYGHNHDVSRESIARLDGVHAGFCIGCIKECCSDSNKWLRGKSMNWGHSFAIIDWSKDGTFRADIVDITNGQTNLWGVLIDGRK</sequence>
<feature type="domain" description="Calcineurin-like phosphoesterase" evidence="1">
    <location>
        <begin position="10"/>
        <end position="161"/>
    </location>
</feature>
<dbReference type="SUPFAM" id="SSF56300">
    <property type="entry name" value="Metallo-dependent phosphatases"/>
    <property type="match status" value="1"/>
</dbReference>
<dbReference type="InterPro" id="IPR029052">
    <property type="entry name" value="Metallo-depent_PP-like"/>
</dbReference>
<organism evidence="2">
    <name type="scientific">marine sediment metagenome</name>
    <dbReference type="NCBI Taxonomy" id="412755"/>
    <lineage>
        <taxon>unclassified sequences</taxon>
        <taxon>metagenomes</taxon>
        <taxon>ecological metagenomes</taxon>
    </lineage>
</organism>
<comment type="caution">
    <text evidence="2">The sequence shown here is derived from an EMBL/GenBank/DDBJ whole genome shotgun (WGS) entry which is preliminary data.</text>
</comment>